<dbReference type="Proteomes" id="UP000092582">
    <property type="component" value="Chromosome 1"/>
</dbReference>
<evidence type="ECO:0000313" key="2">
    <source>
        <dbReference type="Proteomes" id="UP000092582"/>
    </source>
</evidence>
<accession>A0A1B1BIA3</accession>
<dbReference type="RefSeq" id="WP_066594765.1">
    <property type="nucleotide sequence ID" value="NZ_CP016282.1"/>
</dbReference>
<keyword evidence="1" id="KW-0436">Ligase</keyword>
<name>A0A1B1BIA3_9MICO</name>
<dbReference type="GO" id="GO:0004812">
    <property type="term" value="F:aminoacyl-tRNA ligase activity"/>
    <property type="evidence" value="ECO:0007669"/>
    <property type="project" value="UniProtKB-KW"/>
</dbReference>
<dbReference type="EMBL" id="CP016282">
    <property type="protein sequence ID" value="ANP72347.1"/>
    <property type="molecule type" value="Genomic_DNA"/>
</dbReference>
<dbReference type="OrthoDB" id="4791288at2"/>
<protein>
    <submittedName>
        <fullName evidence="1">Aspartyl-tRNA synthetase</fullName>
    </submittedName>
</protein>
<reference evidence="1 2" key="1">
    <citation type="submission" date="2016-06" db="EMBL/GenBank/DDBJ databases">
        <title>Genome sequencing of Cryobacterium arcticum PAMC 27867.</title>
        <authorList>
            <person name="Lee J."/>
            <person name="Kim O.-S."/>
        </authorList>
    </citation>
    <scope>NUCLEOTIDE SEQUENCE [LARGE SCALE GENOMIC DNA]</scope>
    <source>
        <strain evidence="1 2">PAMC 27867</strain>
    </source>
</reference>
<sequence length="98" mass="10244">MDHVATIVADVHLTKPEALTVIAATLDAEVVGAHTAHAFVALPNGGRVEVEIPKFGEAPPLAVDVYDSRGDAEALAAAQRLLELLAGTAGWPVHHLHE</sequence>
<dbReference type="KEGG" id="cart:PA27867_1390"/>
<dbReference type="STRING" id="670052.PA27867_1390"/>
<keyword evidence="1" id="KW-0030">Aminoacyl-tRNA synthetase</keyword>
<dbReference type="AlphaFoldDB" id="A0A1B1BIA3"/>
<evidence type="ECO:0000313" key="1">
    <source>
        <dbReference type="EMBL" id="ANP72347.1"/>
    </source>
</evidence>
<organism evidence="1 2">
    <name type="scientific">Cryobacterium arcticum</name>
    <dbReference type="NCBI Taxonomy" id="670052"/>
    <lineage>
        <taxon>Bacteria</taxon>
        <taxon>Bacillati</taxon>
        <taxon>Actinomycetota</taxon>
        <taxon>Actinomycetes</taxon>
        <taxon>Micrococcales</taxon>
        <taxon>Microbacteriaceae</taxon>
        <taxon>Cryobacterium</taxon>
    </lineage>
</organism>
<proteinExistence type="predicted"/>
<keyword evidence="2" id="KW-1185">Reference proteome</keyword>
<gene>
    <name evidence="1" type="ORF">PA27867_1390</name>
</gene>